<dbReference type="Proteomes" id="UP000184364">
    <property type="component" value="Unassembled WGS sequence"/>
</dbReference>
<evidence type="ECO:0000313" key="2">
    <source>
        <dbReference type="Proteomes" id="UP000184364"/>
    </source>
</evidence>
<dbReference type="RefSeq" id="WP_073298098.1">
    <property type="nucleotide sequence ID" value="NZ_FRAV01000093.1"/>
</dbReference>
<sequence>MNTNNITFSGTTASFNVNGNNNGFQRSFFKNVSTGANSRMDINVAAGAANIYLGTDTGSAIFGAGVKGYLDNRSGGRMVFASNGNEIMTIDNITGNVGIGTSTPINVLHTVATASNLSGFSYNLMDAPCR</sequence>
<keyword evidence="2" id="KW-1185">Reference proteome</keyword>
<organism evidence="1 2">
    <name type="scientific">Chryseobacterium polytrichastri</name>
    <dbReference type="NCBI Taxonomy" id="1302687"/>
    <lineage>
        <taxon>Bacteria</taxon>
        <taxon>Pseudomonadati</taxon>
        <taxon>Bacteroidota</taxon>
        <taxon>Flavobacteriia</taxon>
        <taxon>Flavobacteriales</taxon>
        <taxon>Weeksellaceae</taxon>
        <taxon>Chryseobacterium group</taxon>
        <taxon>Chryseobacterium</taxon>
    </lineage>
</organism>
<dbReference type="EMBL" id="FRAV01000093">
    <property type="protein sequence ID" value="SHM75118.1"/>
    <property type="molecule type" value="Genomic_DNA"/>
</dbReference>
<name>A0A1M7LAJ8_9FLAO</name>
<dbReference type="AlphaFoldDB" id="A0A1M7LAJ8"/>
<protein>
    <submittedName>
        <fullName evidence="1">Uncharacterized protein</fullName>
    </submittedName>
</protein>
<gene>
    <name evidence="1" type="ORF">SAMN05444267_10932</name>
</gene>
<evidence type="ECO:0000313" key="1">
    <source>
        <dbReference type="EMBL" id="SHM75118.1"/>
    </source>
</evidence>
<accession>A0A1M7LAJ8</accession>
<reference evidence="2" key="1">
    <citation type="submission" date="2016-11" db="EMBL/GenBank/DDBJ databases">
        <authorList>
            <person name="Varghese N."/>
            <person name="Submissions S."/>
        </authorList>
    </citation>
    <scope>NUCLEOTIDE SEQUENCE [LARGE SCALE GENOMIC DNA]</scope>
    <source>
        <strain evidence="2">DSM 26899</strain>
    </source>
</reference>
<proteinExistence type="predicted"/>